<evidence type="ECO:0000256" key="2">
    <source>
        <dbReference type="ARBA" id="ARBA00022679"/>
    </source>
</evidence>
<evidence type="ECO:0000256" key="6">
    <source>
        <dbReference type="SAM" id="MobiDB-lite"/>
    </source>
</evidence>
<evidence type="ECO:0000259" key="7">
    <source>
        <dbReference type="PROSITE" id="PS50011"/>
    </source>
</evidence>
<proteinExistence type="predicted"/>
<evidence type="ECO:0000313" key="8">
    <source>
        <dbReference type="EMBL" id="KAJ8982254.1"/>
    </source>
</evidence>
<keyword evidence="2" id="KW-0808">Transferase</keyword>
<feature type="region of interest" description="Disordered" evidence="6">
    <location>
        <begin position="84"/>
        <end position="141"/>
    </location>
</feature>
<keyword evidence="3" id="KW-0547">Nucleotide-binding</keyword>
<gene>
    <name evidence="8" type="ORF">NQ317_018643</name>
</gene>
<dbReference type="EMBL" id="JAPWTJ010000138">
    <property type="protein sequence ID" value="KAJ8982254.1"/>
    <property type="molecule type" value="Genomic_DNA"/>
</dbReference>
<dbReference type="PANTHER" id="PTHR11584">
    <property type="entry name" value="SERINE/THREONINE PROTEIN KINASE"/>
    <property type="match status" value="1"/>
</dbReference>
<name>A0ABQ9JXC4_9CUCU</name>
<dbReference type="PROSITE" id="PS50011">
    <property type="entry name" value="PROTEIN_KINASE_DOM"/>
    <property type="match status" value="1"/>
</dbReference>
<dbReference type="Gene3D" id="1.10.510.10">
    <property type="entry name" value="Transferase(Phosphotransferase) domain 1"/>
    <property type="match status" value="1"/>
</dbReference>
<accession>A0ABQ9JXC4</accession>
<dbReference type="Proteomes" id="UP001162164">
    <property type="component" value="Unassembled WGS sequence"/>
</dbReference>
<comment type="caution">
    <text evidence="8">The sequence shown here is derived from an EMBL/GenBank/DDBJ whole genome shotgun (WGS) entry which is preliminary data.</text>
</comment>
<organism evidence="8 9">
    <name type="scientific">Molorchus minor</name>
    <dbReference type="NCBI Taxonomy" id="1323400"/>
    <lineage>
        <taxon>Eukaryota</taxon>
        <taxon>Metazoa</taxon>
        <taxon>Ecdysozoa</taxon>
        <taxon>Arthropoda</taxon>
        <taxon>Hexapoda</taxon>
        <taxon>Insecta</taxon>
        <taxon>Pterygota</taxon>
        <taxon>Neoptera</taxon>
        <taxon>Endopterygota</taxon>
        <taxon>Coleoptera</taxon>
        <taxon>Polyphaga</taxon>
        <taxon>Cucujiformia</taxon>
        <taxon>Chrysomeloidea</taxon>
        <taxon>Cerambycidae</taxon>
        <taxon>Lamiinae</taxon>
        <taxon>Monochamini</taxon>
        <taxon>Molorchus</taxon>
    </lineage>
</organism>
<dbReference type="InterPro" id="IPR046873">
    <property type="entry name" value="HisK-N-like"/>
</dbReference>
<feature type="domain" description="Protein kinase" evidence="7">
    <location>
        <begin position="1"/>
        <end position="65"/>
    </location>
</feature>
<dbReference type="SUPFAM" id="SSF56112">
    <property type="entry name" value="Protein kinase-like (PK-like)"/>
    <property type="match status" value="1"/>
</dbReference>
<feature type="compositionally biased region" description="Basic residues" evidence="6">
    <location>
        <begin position="380"/>
        <end position="396"/>
    </location>
</feature>
<evidence type="ECO:0000256" key="3">
    <source>
        <dbReference type="ARBA" id="ARBA00022741"/>
    </source>
</evidence>
<feature type="compositionally biased region" description="Basic and acidic residues" evidence="6">
    <location>
        <begin position="121"/>
        <end position="131"/>
    </location>
</feature>
<dbReference type="InterPro" id="IPR011009">
    <property type="entry name" value="Kinase-like_dom_sf"/>
</dbReference>
<feature type="compositionally biased region" description="Polar residues" evidence="6">
    <location>
        <begin position="99"/>
        <end position="117"/>
    </location>
</feature>
<sequence>MATGKPPFIELGSPQAAVFKVGYYKAHPEVPAELSDRANCFIKRCFEPDPNKRATAAQLLEDPFLGADRKKNVRLNTEYNRSVSVPVDKIAPRHPGHNSAPNLTPTTPESDLASTPSLECDSEHTNTERRNSSGTLLSPELDAGAESDGFYLLKKDSQRRTTLSKVLANDGVKICSVWMQKVRDKYLGETVLTEKHLLRLMDGLKAYLTEQSLSVVESTVRQLKEELDFDSAAINQLQFAIYLYQESVNEVLRLHPIKPHWMFALDNLVRSCVQAAITVLSPELGEHIGNHSSPSTVNSSKSSKALESYDVREQVLQLRTENSRLWQEVLDVQKQYQAVVKQLLDEHKQQTETLRQICQGRQREILEEDVRLAELATRPRHKRGGQKNISCRRVHPRGSPLLHKQGGPSRCRPEGLYRVPYMAGN</sequence>
<keyword evidence="1" id="KW-0723">Serine/threonine-protein kinase</keyword>
<dbReference type="InterPro" id="IPR000719">
    <property type="entry name" value="Prot_kinase_dom"/>
</dbReference>
<keyword evidence="4" id="KW-0418">Kinase</keyword>
<dbReference type="PANTHER" id="PTHR11584:SF394">
    <property type="entry name" value="APOPTOTIC SIGNAL-REGULATING KINASE 1, ISOFORM C"/>
    <property type="match status" value="1"/>
</dbReference>
<keyword evidence="5" id="KW-0067">ATP-binding</keyword>
<evidence type="ECO:0000256" key="1">
    <source>
        <dbReference type="ARBA" id="ARBA00022527"/>
    </source>
</evidence>
<feature type="region of interest" description="Disordered" evidence="6">
    <location>
        <begin position="380"/>
        <end position="410"/>
    </location>
</feature>
<protein>
    <recommendedName>
        <fullName evidence="7">Protein kinase domain-containing protein</fullName>
    </recommendedName>
</protein>
<evidence type="ECO:0000313" key="9">
    <source>
        <dbReference type="Proteomes" id="UP001162164"/>
    </source>
</evidence>
<keyword evidence="9" id="KW-1185">Reference proteome</keyword>
<reference evidence="8" key="1">
    <citation type="journal article" date="2023" name="Insect Mol. Biol.">
        <title>Genome sequencing provides insights into the evolution of gene families encoding plant cell wall-degrading enzymes in longhorned beetles.</title>
        <authorList>
            <person name="Shin N.R."/>
            <person name="Okamura Y."/>
            <person name="Kirsch R."/>
            <person name="Pauchet Y."/>
        </authorList>
    </citation>
    <scope>NUCLEOTIDE SEQUENCE</scope>
    <source>
        <strain evidence="8">MMC_N1</strain>
    </source>
</reference>
<evidence type="ECO:0000256" key="4">
    <source>
        <dbReference type="ARBA" id="ARBA00022777"/>
    </source>
</evidence>
<dbReference type="Pfam" id="PF20302">
    <property type="entry name" value="HisK-N-like"/>
    <property type="match status" value="1"/>
</dbReference>
<evidence type="ECO:0000256" key="5">
    <source>
        <dbReference type="ARBA" id="ARBA00022840"/>
    </source>
</evidence>